<dbReference type="HOGENOM" id="CLU_1824311_0_0_11"/>
<keyword evidence="2" id="KW-1185">Reference proteome</keyword>
<proteinExistence type="predicted"/>
<organism evidence="1 2">
    <name type="scientific">Streptomyces violaceusniger (strain Tu 4113)</name>
    <dbReference type="NCBI Taxonomy" id="653045"/>
    <lineage>
        <taxon>Bacteria</taxon>
        <taxon>Bacillati</taxon>
        <taxon>Actinomycetota</taxon>
        <taxon>Actinomycetes</taxon>
        <taxon>Kitasatosporales</taxon>
        <taxon>Streptomycetaceae</taxon>
        <taxon>Streptomyces</taxon>
        <taxon>Streptomyces violaceusniger group</taxon>
    </lineage>
</organism>
<sequence length="141" mass="15528">MAFYGIRLEPVAFLSVAVPVRAVELHDHALVVVRWEEHVEPIAAVRRLQRILLLPAREDELEFGEQFRSCRETLVRFRQHGQPCLPMNTCATCADQGSCRAGHSHQTGTLAPAVTSAGVRVPFRDGCHSAAISGLSIDSAW</sequence>
<evidence type="ECO:0000313" key="1">
    <source>
        <dbReference type="EMBL" id="AEM88737.1"/>
    </source>
</evidence>
<geneLocation type="plasmid" evidence="1 2">
    <name>pSTRVI01</name>
</geneLocation>
<reference evidence="1" key="1">
    <citation type="submission" date="2011-08" db="EMBL/GenBank/DDBJ databases">
        <title>Complete sequence of plasmid 1 of Streptomyces violaceusniger Tu 4113.</title>
        <authorList>
            <consortium name="US DOE Joint Genome Institute"/>
            <person name="Lucas S."/>
            <person name="Han J."/>
            <person name="Lapidus A."/>
            <person name="Cheng J.-F."/>
            <person name="Goodwin L."/>
            <person name="Pitluck S."/>
            <person name="Peters L."/>
            <person name="Ivanova N."/>
            <person name="Daligault H."/>
            <person name="Detter J.C."/>
            <person name="Han C."/>
            <person name="Tapia R."/>
            <person name="Land M."/>
            <person name="Hauser L."/>
            <person name="Kyrpides N."/>
            <person name="Ivanova N."/>
            <person name="Pagani I."/>
            <person name="Hagen A."/>
            <person name="Katz L."/>
            <person name="Fiedler H.-P."/>
            <person name="Keasling J."/>
            <person name="Fortman J."/>
            <person name="Woyke T."/>
        </authorList>
    </citation>
    <scope>NUCLEOTIDE SEQUENCE [LARGE SCALE GENOMIC DNA]</scope>
    <source>
        <strain evidence="1">Tu 4113</strain>
        <plasmid evidence="1">pSTRVI01</plasmid>
    </source>
</reference>
<dbReference type="AlphaFoldDB" id="G2PH91"/>
<dbReference type="KEGG" id="svl:Strvi_9486"/>
<protein>
    <submittedName>
        <fullName evidence="1">Uncharacterized protein</fullName>
    </submittedName>
</protein>
<dbReference type="EMBL" id="CP002995">
    <property type="protein sequence ID" value="AEM88737.1"/>
    <property type="molecule type" value="Genomic_DNA"/>
</dbReference>
<name>G2PH91_STRV4</name>
<keyword evidence="1" id="KW-0614">Plasmid</keyword>
<gene>
    <name evidence="1" type="ORF">Strvi_9486</name>
</gene>
<accession>G2PH91</accession>
<dbReference type="Proteomes" id="UP000008703">
    <property type="component" value="Plasmid pSTRVI01"/>
</dbReference>
<evidence type="ECO:0000313" key="2">
    <source>
        <dbReference type="Proteomes" id="UP000008703"/>
    </source>
</evidence>